<dbReference type="PANTHER" id="PTHR10584">
    <property type="entry name" value="SUGAR KINASE"/>
    <property type="match status" value="1"/>
</dbReference>
<keyword evidence="8 12" id="KW-0067">ATP-binding</keyword>
<dbReference type="GO" id="GO:0004747">
    <property type="term" value="F:ribokinase activity"/>
    <property type="evidence" value="ECO:0007669"/>
    <property type="project" value="UniProtKB-UniRule"/>
</dbReference>
<keyword evidence="5 12" id="KW-0479">Metal-binding</keyword>
<feature type="binding site" evidence="12">
    <location>
        <position position="260"/>
    </location>
    <ligand>
        <name>K(+)</name>
        <dbReference type="ChEBI" id="CHEBI:29103"/>
    </ligand>
</feature>
<evidence type="ECO:0000313" key="15">
    <source>
        <dbReference type="Proteomes" id="UP000500767"/>
    </source>
</evidence>
<evidence type="ECO:0000256" key="12">
    <source>
        <dbReference type="HAMAP-Rule" id="MF_01987"/>
    </source>
</evidence>
<dbReference type="Proteomes" id="UP000500767">
    <property type="component" value="Chromosome"/>
</dbReference>
<dbReference type="CDD" id="cd01174">
    <property type="entry name" value="ribokinase"/>
    <property type="match status" value="1"/>
</dbReference>
<feature type="binding site" evidence="12">
    <location>
        <position position="299"/>
    </location>
    <ligand>
        <name>K(+)</name>
        <dbReference type="ChEBI" id="CHEBI:29103"/>
    </ligand>
</feature>
<keyword evidence="7 12" id="KW-0418">Kinase</keyword>
<feature type="binding site" evidence="12">
    <location>
        <begin position="234"/>
        <end position="239"/>
    </location>
    <ligand>
        <name>ATP</name>
        <dbReference type="ChEBI" id="CHEBI:30616"/>
    </ligand>
</feature>
<keyword evidence="12" id="KW-0963">Cytoplasm</keyword>
<comment type="pathway">
    <text evidence="12">Carbohydrate metabolism; D-ribose degradation; D-ribose 5-phosphate from beta-D-ribopyranose: step 2/2.</text>
</comment>
<dbReference type="GO" id="GO:0046872">
    <property type="term" value="F:metal ion binding"/>
    <property type="evidence" value="ECO:0007669"/>
    <property type="project" value="UniProtKB-KW"/>
</dbReference>
<dbReference type="GO" id="GO:0005524">
    <property type="term" value="F:ATP binding"/>
    <property type="evidence" value="ECO:0007669"/>
    <property type="project" value="UniProtKB-UniRule"/>
</dbReference>
<dbReference type="InterPro" id="IPR029056">
    <property type="entry name" value="Ribokinase-like"/>
</dbReference>
<dbReference type="PROSITE" id="PS00584">
    <property type="entry name" value="PFKB_KINASES_2"/>
    <property type="match status" value="1"/>
</dbReference>
<proteinExistence type="inferred from homology"/>
<feature type="binding site" evidence="12">
    <location>
        <position position="262"/>
    </location>
    <ligand>
        <name>K(+)</name>
        <dbReference type="ChEBI" id="CHEBI:29103"/>
    </ligand>
</feature>
<evidence type="ECO:0000256" key="10">
    <source>
        <dbReference type="ARBA" id="ARBA00022958"/>
    </source>
</evidence>
<keyword evidence="15" id="KW-1185">Reference proteome</keyword>
<feature type="binding site" evidence="12">
    <location>
        <position position="296"/>
    </location>
    <ligand>
        <name>K(+)</name>
        <dbReference type="ChEBI" id="CHEBI:29103"/>
    </ligand>
</feature>
<evidence type="ECO:0000256" key="8">
    <source>
        <dbReference type="ARBA" id="ARBA00022840"/>
    </source>
</evidence>
<evidence type="ECO:0000256" key="5">
    <source>
        <dbReference type="ARBA" id="ARBA00022723"/>
    </source>
</evidence>
<keyword evidence="10 12" id="KW-0630">Potassium</keyword>
<dbReference type="InterPro" id="IPR011877">
    <property type="entry name" value="Ribokinase"/>
</dbReference>
<dbReference type="Gene3D" id="3.40.1190.20">
    <property type="match status" value="1"/>
</dbReference>
<keyword evidence="4 12" id="KW-0808">Transferase</keyword>
<keyword evidence="6 12" id="KW-0547">Nucleotide-binding</keyword>
<dbReference type="EC" id="2.7.1.15" evidence="2 12"/>
<protein>
    <recommendedName>
        <fullName evidence="3 12">Ribokinase</fullName>
        <shortName evidence="12">RK</shortName>
        <ecNumber evidence="2 12">2.7.1.15</ecNumber>
    </recommendedName>
</protein>
<comment type="similarity">
    <text evidence="1">Belongs to the carbohydrate kinase pfkB family.</text>
</comment>
<evidence type="ECO:0000256" key="4">
    <source>
        <dbReference type="ARBA" id="ARBA00022679"/>
    </source>
</evidence>
<dbReference type="PRINTS" id="PR00990">
    <property type="entry name" value="RIBOKINASE"/>
</dbReference>
<comment type="activity regulation">
    <text evidence="12">Activated by a monovalent cation that binds near, but not in, the active site. The most likely occupant of the site in vivo is potassium. Ion binding induces a conformational change that may alter substrate affinity.</text>
</comment>
<reference evidence="14 15" key="1">
    <citation type="journal article" date="2014" name="World J. Microbiol. Biotechnol.">
        <title>Biodiversity and physiological characteristics of Antarctic and Arctic lichens-associated bacteria.</title>
        <authorList>
            <person name="Lee Y.M."/>
            <person name="Kim E.H."/>
            <person name="Lee H.K."/>
            <person name="Hong S.G."/>
        </authorList>
    </citation>
    <scope>NUCLEOTIDE SEQUENCE [LARGE SCALE GENOMIC DNA]</scope>
    <source>
        <strain evidence="14 15">PAMC 26569</strain>
    </source>
</reference>
<evidence type="ECO:0000256" key="3">
    <source>
        <dbReference type="ARBA" id="ARBA00016943"/>
    </source>
</evidence>
<dbReference type="Pfam" id="PF00294">
    <property type="entry name" value="PfkB"/>
    <property type="match status" value="1"/>
</dbReference>
<dbReference type="InterPro" id="IPR011611">
    <property type="entry name" value="PfkB_dom"/>
</dbReference>
<dbReference type="InterPro" id="IPR002139">
    <property type="entry name" value="Ribo/fructo_kinase"/>
</dbReference>
<dbReference type="GO" id="GO:0019303">
    <property type="term" value="P:D-ribose catabolic process"/>
    <property type="evidence" value="ECO:0007669"/>
    <property type="project" value="UniProtKB-UniRule"/>
</dbReference>
<comment type="caution">
    <text evidence="12">Lacks conserved residue(s) required for the propagation of feature annotation.</text>
</comment>
<evidence type="ECO:0000256" key="11">
    <source>
        <dbReference type="ARBA" id="ARBA00023277"/>
    </source>
</evidence>
<comment type="cofactor">
    <cofactor evidence="12">
        <name>Mg(2+)</name>
        <dbReference type="ChEBI" id="CHEBI:18420"/>
    </cofactor>
    <text evidence="12">Requires a divalent cation, most likely magnesium in vivo, as an electrophilic catalyst to aid phosphoryl group transfer. It is the chelate of the metal and the nucleotide that is the actual substrate.</text>
</comment>
<feature type="binding site" evidence="12">
    <location>
        <begin position="19"/>
        <end position="21"/>
    </location>
    <ligand>
        <name>substrate</name>
    </ligand>
</feature>
<keyword evidence="11 12" id="KW-0119">Carbohydrate metabolism</keyword>
<organism evidence="14 15">
    <name type="scientific">Lichenicola cladoniae</name>
    <dbReference type="NCBI Taxonomy" id="1484109"/>
    <lineage>
        <taxon>Bacteria</taxon>
        <taxon>Pseudomonadati</taxon>
        <taxon>Pseudomonadota</taxon>
        <taxon>Alphaproteobacteria</taxon>
        <taxon>Acetobacterales</taxon>
        <taxon>Acetobacteraceae</taxon>
        <taxon>Lichenicola</taxon>
    </lineage>
</organism>
<feature type="domain" description="Carbohydrate kinase PfkB" evidence="13">
    <location>
        <begin position="11"/>
        <end position="307"/>
    </location>
</feature>
<comment type="similarity">
    <text evidence="12">Belongs to the carbohydrate kinase PfkB family. Ribokinase subfamily.</text>
</comment>
<evidence type="ECO:0000313" key="14">
    <source>
        <dbReference type="EMBL" id="QKE91052.1"/>
    </source>
</evidence>
<evidence type="ECO:0000256" key="9">
    <source>
        <dbReference type="ARBA" id="ARBA00022842"/>
    </source>
</evidence>
<dbReference type="AlphaFoldDB" id="A0A6M8HRT5"/>
<comment type="function">
    <text evidence="12">Catalyzes the phosphorylation of ribose at O-5 in a reaction requiring ATP and magnesium. The resulting D-ribose-5-phosphate can then be used either for sythesis of nucleotides, histidine, and tryptophan, or as a component of the pentose phosphate pathway.</text>
</comment>
<dbReference type="GO" id="GO:0005737">
    <property type="term" value="C:cytoplasm"/>
    <property type="evidence" value="ECO:0007669"/>
    <property type="project" value="UniProtKB-SubCell"/>
</dbReference>
<accession>A0A6M8HRT5</accession>
<evidence type="ECO:0000259" key="13">
    <source>
        <dbReference type="Pfam" id="PF00294"/>
    </source>
</evidence>
<keyword evidence="9 12" id="KW-0460">Magnesium</keyword>
<dbReference type="UniPathway" id="UPA00916">
    <property type="reaction ID" value="UER00889"/>
</dbReference>
<feature type="binding site" evidence="12">
    <location>
        <begin position="265"/>
        <end position="266"/>
    </location>
    <ligand>
        <name>ATP</name>
        <dbReference type="ChEBI" id="CHEBI:30616"/>
    </ligand>
</feature>
<feature type="active site" description="Proton acceptor" evidence="12">
    <location>
        <position position="266"/>
    </location>
</feature>
<dbReference type="InterPro" id="IPR002173">
    <property type="entry name" value="Carboh/pur_kinase_PfkB_CS"/>
</dbReference>
<dbReference type="SUPFAM" id="SSF53613">
    <property type="entry name" value="Ribokinase-like"/>
    <property type="match status" value="1"/>
</dbReference>
<dbReference type="PANTHER" id="PTHR10584:SF166">
    <property type="entry name" value="RIBOKINASE"/>
    <property type="match status" value="1"/>
</dbReference>
<gene>
    <name evidence="12" type="primary">rbsK</name>
    <name evidence="14" type="ORF">HN018_14260</name>
</gene>
<evidence type="ECO:0000256" key="2">
    <source>
        <dbReference type="ARBA" id="ARBA00012035"/>
    </source>
</evidence>
<evidence type="ECO:0000256" key="6">
    <source>
        <dbReference type="ARBA" id="ARBA00022741"/>
    </source>
</evidence>
<feature type="binding site" evidence="12">
    <location>
        <position position="266"/>
    </location>
    <ligand>
        <name>substrate</name>
    </ligand>
</feature>
<dbReference type="KEGG" id="lck:HN018_14260"/>
<evidence type="ECO:0000256" key="7">
    <source>
        <dbReference type="ARBA" id="ARBA00022777"/>
    </source>
</evidence>
<dbReference type="RefSeq" id="WP_171833425.1">
    <property type="nucleotide sequence ID" value="NZ_CP053708.1"/>
</dbReference>
<feature type="binding site" evidence="12">
    <location>
        <position position="152"/>
    </location>
    <ligand>
        <name>substrate</name>
    </ligand>
</feature>
<dbReference type="EMBL" id="CP053708">
    <property type="protein sequence ID" value="QKE91052.1"/>
    <property type="molecule type" value="Genomic_DNA"/>
</dbReference>
<comment type="subcellular location">
    <subcellularLocation>
        <location evidence="12">Cytoplasm</location>
    </subcellularLocation>
</comment>
<feature type="binding site" evidence="12">
    <location>
        <position position="301"/>
    </location>
    <ligand>
        <name>K(+)</name>
        <dbReference type="ChEBI" id="CHEBI:29103"/>
    </ligand>
</feature>
<evidence type="ECO:0000256" key="1">
    <source>
        <dbReference type="ARBA" id="ARBA00005380"/>
    </source>
</evidence>
<comment type="subunit">
    <text evidence="12">Homodimer.</text>
</comment>
<dbReference type="HAMAP" id="MF_01987">
    <property type="entry name" value="Ribokinase"/>
    <property type="match status" value="1"/>
</dbReference>
<name>A0A6M8HRT5_9PROT</name>
<feature type="binding site" evidence="12">
    <location>
        <begin position="47"/>
        <end position="51"/>
    </location>
    <ligand>
        <name>substrate</name>
    </ligand>
</feature>
<sequence>MSSETKRDAGLILSLGSVNIDIIAYSDRLPRPGETIHASRYAMGLGGKGANQAAAASRLAASLGLRVELAGRTGTDAFGELARTHLAGFGVGLSALRSDPDHPTGIALIGVDANSENMITFAGGANMELDVTDVDAIDALLRQTRVLLLQLEIPMPASLEAARRARAAGALVILDPAPAPLDGLPDEAWSLVDLVTPNETETERLVGIRPTDAASAALAADRLQAKGLTRAIVKLGARGVFWRDGRDSGFVPPFQVQAIDSVAAGDCFNGGLAVALARGDTLGDAVRFAAACGALATTRRGAADAAPSFDEVRALLG</sequence>
<comment type="catalytic activity">
    <reaction evidence="12">
        <text>D-ribose + ATP = D-ribose 5-phosphate + ADP + H(+)</text>
        <dbReference type="Rhea" id="RHEA:13697"/>
        <dbReference type="ChEBI" id="CHEBI:15378"/>
        <dbReference type="ChEBI" id="CHEBI:30616"/>
        <dbReference type="ChEBI" id="CHEBI:47013"/>
        <dbReference type="ChEBI" id="CHEBI:78346"/>
        <dbReference type="ChEBI" id="CHEBI:456216"/>
        <dbReference type="EC" id="2.7.1.15"/>
    </reaction>
</comment>
<feature type="binding site" evidence="12">
    <location>
        <position position="198"/>
    </location>
    <ligand>
        <name>ATP</name>
        <dbReference type="ChEBI" id="CHEBI:30616"/>
    </ligand>
</feature>